<reference evidence="4" key="1">
    <citation type="journal article" date="2013" name="Nature">
        <title>Pan genome of the phytoplankton Emiliania underpins its global distribution.</title>
        <authorList>
            <person name="Read B.A."/>
            <person name="Kegel J."/>
            <person name="Klute M.J."/>
            <person name="Kuo A."/>
            <person name="Lefebvre S.C."/>
            <person name="Maumus F."/>
            <person name="Mayer C."/>
            <person name="Miller J."/>
            <person name="Monier A."/>
            <person name="Salamov A."/>
            <person name="Young J."/>
            <person name="Aguilar M."/>
            <person name="Claverie J.M."/>
            <person name="Frickenhaus S."/>
            <person name="Gonzalez K."/>
            <person name="Herman E.K."/>
            <person name="Lin Y.C."/>
            <person name="Napier J."/>
            <person name="Ogata H."/>
            <person name="Sarno A.F."/>
            <person name="Shmutz J."/>
            <person name="Schroeder D."/>
            <person name="de Vargas C."/>
            <person name="Verret F."/>
            <person name="von Dassow P."/>
            <person name="Valentin K."/>
            <person name="Van de Peer Y."/>
            <person name="Wheeler G."/>
            <person name="Dacks J.B."/>
            <person name="Delwiche C.F."/>
            <person name="Dyhrman S.T."/>
            <person name="Glockner G."/>
            <person name="John U."/>
            <person name="Richards T."/>
            <person name="Worden A.Z."/>
            <person name="Zhang X."/>
            <person name="Grigoriev I.V."/>
            <person name="Allen A.E."/>
            <person name="Bidle K."/>
            <person name="Borodovsky M."/>
            <person name="Bowler C."/>
            <person name="Brownlee C."/>
            <person name="Cock J.M."/>
            <person name="Elias M."/>
            <person name="Gladyshev V.N."/>
            <person name="Groth M."/>
            <person name="Guda C."/>
            <person name="Hadaegh A."/>
            <person name="Iglesias-Rodriguez M.D."/>
            <person name="Jenkins J."/>
            <person name="Jones B.M."/>
            <person name="Lawson T."/>
            <person name="Leese F."/>
            <person name="Lindquist E."/>
            <person name="Lobanov A."/>
            <person name="Lomsadze A."/>
            <person name="Malik S.B."/>
            <person name="Marsh M.E."/>
            <person name="Mackinder L."/>
            <person name="Mock T."/>
            <person name="Mueller-Roeber B."/>
            <person name="Pagarete A."/>
            <person name="Parker M."/>
            <person name="Probert I."/>
            <person name="Quesneville H."/>
            <person name="Raines C."/>
            <person name="Rensing S.A."/>
            <person name="Riano-Pachon D.M."/>
            <person name="Richier S."/>
            <person name="Rokitta S."/>
            <person name="Shiraiwa Y."/>
            <person name="Soanes D.M."/>
            <person name="van der Giezen M."/>
            <person name="Wahlund T.M."/>
            <person name="Williams B."/>
            <person name="Wilson W."/>
            <person name="Wolfe G."/>
            <person name="Wurch L.L."/>
        </authorList>
    </citation>
    <scope>NUCLEOTIDE SEQUENCE</scope>
</reference>
<dbReference type="AlphaFoldDB" id="A0A0D3K5A8"/>
<evidence type="ECO:0000313" key="3">
    <source>
        <dbReference type="EnsemblProtists" id="EOD30943"/>
    </source>
</evidence>
<feature type="region of interest" description="Disordered" evidence="1">
    <location>
        <begin position="639"/>
        <end position="682"/>
    </location>
</feature>
<name>A0A0D3K5A8_EMIH1</name>
<dbReference type="EnsemblProtists" id="EOD30943">
    <property type="protein sequence ID" value="EOD30943"/>
    <property type="gene ID" value="EMIHUDRAFT_462788"/>
</dbReference>
<dbReference type="PaxDb" id="2903-EOD30943"/>
<keyword evidence="4" id="KW-1185">Reference proteome</keyword>
<dbReference type="Proteomes" id="UP000013827">
    <property type="component" value="Unassembled WGS sequence"/>
</dbReference>
<dbReference type="PROSITE" id="PS51379">
    <property type="entry name" value="4FE4S_FER_2"/>
    <property type="match status" value="1"/>
</dbReference>
<feature type="domain" description="4Fe-4S ferredoxin-type" evidence="2">
    <location>
        <begin position="467"/>
        <end position="485"/>
    </location>
</feature>
<reference evidence="3" key="2">
    <citation type="submission" date="2024-10" db="UniProtKB">
        <authorList>
            <consortium name="EnsemblProtists"/>
        </authorList>
    </citation>
    <scope>IDENTIFICATION</scope>
</reference>
<feature type="compositionally biased region" description="Basic and acidic residues" evidence="1">
    <location>
        <begin position="36"/>
        <end position="70"/>
    </location>
</feature>
<organism evidence="3 4">
    <name type="scientific">Emiliania huxleyi (strain CCMP1516)</name>
    <dbReference type="NCBI Taxonomy" id="280463"/>
    <lineage>
        <taxon>Eukaryota</taxon>
        <taxon>Haptista</taxon>
        <taxon>Haptophyta</taxon>
        <taxon>Prymnesiophyceae</taxon>
        <taxon>Isochrysidales</taxon>
        <taxon>Noelaerhabdaceae</taxon>
        <taxon>Emiliania</taxon>
    </lineage>
</organism>
<evidence type="ECO:0000256" key="1">
    <source>
        <dbReference type="SAM" id="MobiDB-lite"/>
    </source>
</evidence>
<proteinExistence type="predicted"/>
<feature type="compositionally biased region" description="Pro residues" evidence="1">
    <location>
        <begin position="79"/>
        <end position="90"/>
    </location>
</feature>
<dbReference type="KEGG" id="ehx:EMIHUDRAFT_462788"/>
<evidence type="ECO:0000313" key="4">
    <source>
        <dbReference type="Proteomes" id="UP000013827"/>
    </source>
</evidence>
<feature type="compositionally biased region" description="Gly residues" evidence="1">
    <location>
        <begin position="647"/>
        <end position="674"/>
    </location>
</feature>
<protein>
    <recommendedName>
        <fullName evidence="2">4Fe-4S ferredoxin-type domain-containing protein</fullName>
    </recommendedName>
</protein>
<dbReference type="GeneID" id="17276215"/>
<sequence length="682" mass="75176">MIRILSQLAVERNWWSFSVNPTPMGKQFIVQPQSQWERDRERQQAKEGSEQEQAERAGRWPFWHQREPRARTAALPLSPSSPPAKSPRPSVPASEYDSEFDFSDAEAQDRTAGVVHDAVQQAVMQYGYDDEIFQAWRDGEIRRKDLPEKASFAASLAQRAPPAPRDRCNASRLSMHVYSGFWSMLGEPLERRYAELISYTPDDGAIYTGPDHFLYDPAGGLAAQFRPAPNQSHAALYFLPVSPMYLCAAALTVNQRGPYRIEELMNQVRFATRNHMSRSYQGIAPQGLFCSTYLRLLRWVGSHPHFDATAARHVWHFSHSFYLTSAIFRGDNRTDARGSRVPAVNSAADPYRVMRPGIFLTQEHRVGLPPPNVVLIPFYSPQYFRVRGDDAEPPRRTLLTSSSHHSTSCHRFDHYPRGGGRAWSCADEAVQHSGLYRRALELMSRSLNTTTTLRQLGAVPPCPHSLCGRCTAARCPTEALKYKAEMSICSVHCPEMSLTSITPPQAKMYRDSAYCVVVPGDSLITPRIFSYVQAGCIPVFPYARSLLPRILPLSHSISWADLSVSLDLRLVANWSKHGHPPDDNPLRTVLAADKPRLASPRQRKLRLSASRSVDFDHSALSAIAFELAHVVCRSAGHAHPEASGRVNGVGGGGGGGSGSGGRGGGSEGGAGGAAAAGAVERG</sequence>
<dbReference type="RefSeq" id="XP_005783372.1">
    <property type="nucleotide sequence ID" value="XM_005783315.1"/>
</dbReference>
<dbReference type="HOGENOM" id="CLU_403587_0_0_1"/>
<dbReference type="InterPro" id="IPR017896">
    <property type="entry name" value="4Fe4S_Fe-S-bd"/>
</dbReference>
<evidence type="ECO:0000259" key="2">
    <source>
        <dbReference type="PROSITE" id="PS51379"/>
    </source>
</evidence>
<feature type="region of interest" description="Disordered" evidence="1">
    <location>
        <begin position="31"/>
        <end position="97"/>
    </location>
</feature>
<accession>A0A0D3K5A8</accession>